<reference evidence="1 2" key="1">
    <citation type="submission" date="2015-01" db="EMBL/GenBank/DDBJ databases">
        <title>Evolution of Trichinella species and genotypes.</title>
        <authorList>
            <person name="Korhonen P.K."/>
            <person name="Edoardo P."/>
            <person name="Giuseppe L.R."/>
            <person name="Gasser R.B."/>
        </authorList>
    </citation>
    <scope>NUCLEOTIDE SEQUENCE [LARGE SCALE GENOMIC DNA]</scope>
    <source>
        <strain evidence="1">ISS2496</strain>
    </source>
</reference>
<evidence type="ECO:0000313" key="2">
    <source>
        <dbReference type="Proteomes" id="UP000054783"/>
    </source>
</evidence>
<dbReference type="EMBL" id="JYDQ01000163">
    <property type="protein sequence ID" value="KRY12499.1"/>
    <property type="molecule type" value="Genomic_DNA"/>
</dbReference>
<sequence length="121" mass="13944">MAAFLFNLCQIPKWAILSHFSENYRLHIIENLPSSIGHDIVIPCSKSVHIFRVFRLHSLQRACGPVPRIWLTPSNWMSGSCDIKPDAALGDEIRSDRWKPTRAYRRNTRGLCDLSSLKQRI</sequence>
<keyword evidence="2" id="KW-1185">Reference proteome</keyword>
<evidence type="ECO:0000313" key="1">
    <source>
        <dbReference type="EMBL" id="KRY12499.1"/>
    </source>
</evidence>
<name>A0A0V0ZJG4_9BILA</name>
<protein>
    <submittedName>
        <fullName evidence="1">Uncharacterized protein</fullName>
    </submittedName>
</protein>
<proteinExistence type="predicted"/>
<dbReference type="Proteomes" id="UP000054783">
    <property type="component" value="Unassembled WGS sequence"/>
</dbReference>
<gene>
    <name evidence="1" type="ORF">T12_11356</name>
</gene>
<accession>A0A0V0ZJG4</accession>
<organism evidence="1 2">
    <name type="scientific">Trichinella patagoniensis</name>
    <dbReference type="NCBI Taxonomy" id="990121"/>
    <lineage>
        <taxon>Eukaryota</taxon>
        <taxon>Metazoa</taxon>
        <taxon>Ecdysozoa</taxon>
        <taxon>Nematoda</taxon>
        <taxon>Enoplea</taxon>
        <taxon>Dorylaimia</taxon>
        <taxon>Trichinellida</taxon>
        <taxon>Trichinellidae</taxon>
        <taxon>Trichinella</taxon>
    </lineage>
</organism>
<dbReference type="AlphaFoldDB" id="A0A0V0ZJG4"/>
<dbReference type="OrthoDB" id="5920811at2759"/>
<comment type="caution">
    <text evidence="1">The sequence shown here is derived from an EMBL/GenBank/DDBJ whole genome shotgun (WGS) entry which is preliminary data.</text>
</comment>